<comment type="caution">
    <text evidence="2">The sequence shown here is derived from an EMBL/GenBank/DDBJ whole genome shotgun (WGS) entry which is preliminary data.</text>
</comment>
<dbReference type="Proteomes" id="UP001331761">
    <property type="component" value="Unassembled WGS sequence"/>
</dbReference>
<evidence type="ECO:0000256" key="1">
    <source>
        <dbReference type="SAM" id="MobiDB-lite"/>
    </source>
</evidence>
<keyword evidence="3" id="KW-1185">Reference proteome</keyword>
<dbReference type="EMBL" id="WIXE01006224">
    <property type="protein sequence ID" value="KAK5981496.1"/>
    <property type="molecule type" value="Genomic_DNA"/>
</dbReference>
<proteinExistence type="predicted"/>
<gene>
    <name evidence="2" type="ORF">GCK32_001081</name>
</gene>
<feature type="region of interest" description="Disordered" evidence="1">
    <location>
        <begin position="119"/>
        <end position="142"/>
    </location>
</feature>
<reference evidence="2 3" key="1">
    <citation type="submission" date="2019-10" db="EMBL/GenBank/DDBJ databases">
        <title>Assembly and Annotation for the nematode Trichostrongylus colubriformis.</title>
        <authorList>
            <person name="Martin J."/>
        </authorList>
    </citation>
    <scope>NUCLEOTIDE SEQUENCE [LARGE SCALE GENOMIC DNA]</scope>
    <source>
        <strain evidence="2">G859</strain>
        <tissue evidence="2">Whole worm</tissue>
    </source>
</reference>
<accession>A0AAN8IPX3</accession>
<evidence type="ECO:0000313" key="3">
    <source>
        <dbReference type="Proteomes" id="UP001331761"/>
    </source>
</evidence>
<evidence type="ECO:0000313" key="2">
    <source>
        <dbReference type="EMBL" id="KAK5981496.1"/>
    </source>
</evidence>
<organism evidence="2 3">
    <name type="scientific">Trichostrongylus colubriformis</name>
    <name type="common">Black scour worm</name>
    <dbReference type="NCBI Taxonomy" id="6319"/>
    <lineage>
        <taxon>Eukaryota</taxon>
        <taxon>Metazoa</taxon>
        <taxon>Ecdysozoa</taxon>
        <taxon>Nematoda</taxon>
        <taxon>Chromadorea</taxon>
        <taxon>Rhabditida</taxon>
        <taxon>Rhabditina</taxon>
        <taxon>Rhabditomorpha</taxon>
        <taxon>Strongyloidea</taxon>
        <taxon>Trichostrongylidae</taxon>
        <taxon>Trichostrongylus</taxon>
    </lineage>
</organism>
<protein>
    <submittedName>
        <fullName evidence="2">Uncharacterized protein</fullName>
    </submittedName>
</protein>
<name>A0AAN8IPX3_TRICO</name>
<dbReference type="AlphaFoldDB" id="A0AAN8IPX3"/>
<sequence length="213" mass="23665">MLQVALLTAMVEARTDKEVSYGFDVIPLGVILDMLEELDLAKISYDGDIKVGPSDLSAFYSRYASELNETAKRRVKAQVVATSAQPVVQGVKLEISEFLPETTYCAPSAEPSADIGTSNDLFHVPTPKSEPQDPEEEVSFPDTDPNLLDRYFLVRGEKLLNLFQFCPQCGHKLYRTALTANGTAPVVHFLCDECDSIAIRWEGQDSRLYKIEP</sequence>